<proteinExistence type="predicted"/>
<accession>A0ABQ8T088</accession>
<protein>
    <submittedName>
        <fullName evidence="1">Uncharacterized protein</fullName>
    </submittedName>
</protein>
<gene>
    <name evidence="1" type="ORF">ANN_07449</name>
</gene>
<sequence length="73" mass="7889">MAGLCEGGNEPPGSLKAIEPSMLVSRQTRWAADPELRSGLGWIPLWTLVSSEVFPSRGTEAGWSMASPRHQPL</sequence>
<keyword evidence="2" id="KW-1185">Reference proteome</keyword>
<comment type="caution">
    <text evidence="1">The sequence shown here is derived from an EMBL/GenBank/DDBJ whole genome shotgun (WGS) entry which is preliminary data.</text>
</comment>
<dbReference type="EMBL" id="JAJSOF020000017">
    <property type="protein sequence ID" value="KAJ4439327.1"/>
    <property type="molecule type" value="Genomic_DNA"/>
</dbReference>
<organism evidence="1 2">
    <name type="scientific">Periplaneta americana</name>
    <name type="common">American cockroach</name>
    <name type="synonym">Blatta americana</name>
    <dbReference type="NCBI Taxonomy" id="6978"/>
    <lineage>
        <taxon>Eukaryota</taxon>
        <taxon>Metazoa</taxon>
        <taxon>Ecdysozoa</taxon>
        <taxon>Arthropoda</taxon>
        <taxon>Hexapoda</taxon>
        <taxon>Insecta</taxon>
        <taxon>Pterygota</taxon>
        <taxon>Neoptera</taxon>
        <taxon>Polyneoptera</taxon>
        <taxon>Dictyoptera</taxon>
        <taxon>Blattodea</taxon>
        <taxon>Blattoidea</taxon>
        <taxon>Blattidae</taxon>
        <taxon>Blattinae</taxon>
        <taxon>Periplaneta</taxon>
    </lineage>
</organism>
<reference evidence="1 2" key="1">
    <citation type="journal article" date="2022" name="Allergy">
        <title>Genome assembly and annotation of Periplaneta americana reveal a comprehensive cockroach allergen profile.</title>
        <authorList>
            <person name="Wang L."/>
            <person name="Xiong Q."/>
            <person name="Saelim N."/>
            <person name="Wang L."/>
            <person name="Nong W."/>
            <person name="Wan A.T."/>
            <person name="Shi M."/>
            <person name="Liu X."/>
            <person name="Cao Q."/>
            <person name="Hui J.H.L."/>
            <person name="Sookrung N."/>
            <person name="Leung T.F."/>
            <person name="Tungtrongchitr A."/>
            <person name="Tsui S.K.W."/>
        </authorList>
    </citation>
    <scope>NUCLEOTIDE SEQUENCE [LARGE SCALE GENOMIC DNA]</scope>
    <source>
        <strain evidence="1">PWHHKU_190912</strain>
    </source>
</reference>
<evidence type="ECO:0000313" key="1">
    <source>
        <dbReference type="EMBL" id="KAJ4439327.1"/>
    </source>
</evidence>
<dbReference type="Proteomes" id="UP001148838">
    <property type="component" value="Unassembled WGS sequence"/>
</dbReference>
<evidence type="ECO:0000313" key="2">
    <source>
        <dbReference type="Proteomes" id="UP001148838"/>
    </source>
</evidence>
<name>A0ABQ8T088_PERAM</name>